<keyword evidence="5" id="KW-0274">FAD</keyword>
<evidence type="ECO:0000256" key="3">
    <source>
        <dbReference type="ARBA" id="ARBA00008000"/>
    </source>
</evidence>
<dbReference type="SUPFAM" id="SSF55103">
    <property type="entry name" value="FAD-linked oxidases, C-terminal domain"/>
    <property type="match status" value="1"/>
</dbReference>
<dbReference type="PANTHER" id="PTHR11748:SF111">
    <property type="entry name" value="D-LACTATE DEHYDROGENASE, MITOCHONDRIAL-RELATED"/>
    <property type="match status" value="1"/>
</dbReference>
<dbReference type="STRING" id="2903.R1D6E2"/>
<keyword evidence="12" id="KW-1185">Reference proteome</keyword>
<proteinExistence type="inferred from homology"/>
<dbReference type="EC" id="1.1.2.4" evidence="9"/>
<organism evidence="11 12">
    <name type="scientific">Emiliania huxleyi (strain CCMP1516)</name>
    <dbReference type="NCBI Taxonomy" id="280463"/>
    <lineage>
        <taxon>Eukaryota</taxon>
        <taxon>Haptista</taxon>
        <taxon>Haptophyta</taxon>
        <taxon>Prymnesiophyceae</taxon>
        <taxon>Isochrysidales</taxon>
        <taxon>Noelaerhabdaceae</taxon>
        <taxon>Emiliania</taxon>
    </lineage>
</organism>
<dbReference type="FunFam" id="3.30.70.2740:FF:000001">
    <property type="entry name" value="D-lactate dehydrogenase mitochondrial"/>
    <property type="match status" value="1"/>
</dbReference>
<evidence type="ECO:0000256" key="4">
    <source>
        <dbReference type="ARBA" id="ARBA00022630"/>
    </source>
</evidence>
<evidence type="ECO:0000256" key="5">
    <source>
        <dbReference type="ARBA" id="ARBA00022827"/>
    </source>
</evidence>
<dbReference type="GO" id="GO:1903457">
    <property type="term" value="P:lactate catabolic process"/>
    <property type="evidence" value="ECO:0007669"/>
    <property type="project" value="TreeGrafter"/>
</dbReference>
<evidence type="ECO:0000256" key="6">
    <source>
        <dbReference type="ARBA" id="ARBA00022946"/>
    </source>
</evidence>
<dbReference type="InterPro" id="IPR006094">
    <property type="entry name" value="Oxid_FAD_bind_N"/>
</dbReference>
<dbReference type="GO" id="GO:0005739">
    <property type="term" value="C:mitochondrion"/>
    <property type="evidence" value="ECO:0007669"/>
    <property type="project" value="UniProtKB-SubCell"/>
</dbReference>
<reference evidence="12" key="1">
    <citation type="journal article" date="2013" name="Nature">
        <title>Pan genome of the phytoplankton Emiliania underpins its global distribution.</title>
        <authorList>
            <person name="Read B.A."/>
            <person name="Kegel J."/>
            <person name="Klute M.J."/>
            <person name="Kuo A."/>
            <person name="Lefebvre S.C."/>
            <person name="Maumus F."/>
            <person name="Mayer C."/>
            <person name="Miller J."/>
            <person name="Monier A."/>
            <person name="Salamov A."/>
            <person name="Young J."/>
            <person name="Aguilar M."/>
            <person name="Claverie J.M."/>
            <person name="Frickenhaus S."/>
            <person name="Gonzalez K."/>
            <person name="Herman E.K."/>
            <person name="Lin Y.C."/>
            <person name="Napier J."/>
            <person name="Ogata H."/>
            <person name="Sarno A.F."/>
            <person name="Shmutz J."/>
            <person name="Schroeder D."/>
            <person name="de Vargas C."/>
            <person name="Verret F."/>
            <person name="von Dassow P."/>
            <person name="Valentin K."/>
            <person name="Van de Peer Y."/>
            <person name="Wheeler G."/>
            <person name="Dacks J.B."/>
            <person name="Delwiche C.F."/>
            <person name="Dyhrman S.T."/>
            <person name="Glockner G."/>
            <person name="John U."/>
            <person name="Richards T."/>
            <person name="Worden A.Z."/>
            <person name="Zhang X."/>
            <person name="Grigoriev I.V."/>
            <person name="Allen A.E."/>
            <person name="Bidle K."/>
            <person name="Borodovsky M."/>
            <person name="Bowler C."/>
            <person name="Brownlee C."/>
            <person name="Cock J.M."/>
            <person name="Elias M."/>
            <person name="Gladyshev V.N."/>
            <person name="Groth M."/>
            <person name="Guda C."/>
            <person name="Hadaegh A."/>
            <person name="Iglesias-Rodriguez M.D."/>
            <person name="Jenkins J."/>
            <person name="Jones B.M."/>
            <person name="Lawson T."/>
            <person name="Leese F."/>
            <person name="Lindquist E."/>
            <person name="Lobanov A."/>
            <person name="Lomsadze A."/>
            <person name="Malik S.B."/>
            <person name="Marsh M.E."/>
            <person name="Mackinder L."/>
            <person name="Mock T."/>
            <person name="Mueller-Roeber B."/>
            <person name="Pagarete A."/>
            <person name="Parker M."/>
            <person name="Probert I."/>
            <person name="Quesneville H."/>
            <person name="Raines C."/>
            <person name="Rensing S.A."/>
            <person name="Riano-Pachon D.M."/>
            <person name="Richier S."/>
            <person name="Rokitta S."/>
            <person name="Shiraiwa Y."/>
            <person name="Soanes D.M."/>
            <person name="van der Giezen M."/>
            <person name="Wahlund T.M."/>
            <person name="Williams B."/>
            <person name="Wilson W."/>
            <person name="Wolfe G."/>
            <person name="Wurch L.L."/>
        </authorList>
    </citation>
    <scope>NUCLEOTIDE SEQUENCE</scope>
</reference>
<protein>
    <recommendedName>
        <fullName evidence="9">D-lactate dehydrogenase (cytochrome)</fullName>
        <ecNumber evidence="9">1.1.2.4</ecNumber>
    </recommendedName>
</protein>
<keyword evidence="7" id="KW-0560">Oxidoreductase</keyword>
<dbReference type="GO" id="GO:0071949">
    <property type="term" value="F:FAD binding"/>
    <property type="evidence" value="ECO:0007669"/>
    <property type="project" value="InterPro"/>
</dbReference>
<dbReference type="InterPro" id="IPR016166">
    <property type="entry name" value="FAD-bd_PCMH"/>
</dbReference>
<dbReference type="KEGG" id="ehx:EMIHUDRAFT_66256"/>
<dbReference type="Proteomes" id="UP000013827">
    <property type="component" value="Unassembled WGS sequence"/>
</dbReference>
<feature type="domain" description="FAD-binding PCMH-type" evidence="10">
    <location>
        <begin position="51"/>
        <end position="228"/>
    </location>
</feature>
<comment type="subcellular location">
    <subcellularLocation>
        <location evidence="2">Mitochondrion</location>
    </subcellularLocation>
</comment>
<dbReference type="GeneID" id="17262185"/>
<dbReference type="InterPro" id="IPR016164">
    <property type="entry name" value="FAD-linked_Oxase-like_C"/>
</dbReference>
<dbReference type="GO" id="GO:0008720">
    <property type="term" value="F:D-lactate dehydrogenase (NAD+) activity"/>
    <property type="evidence" value="ECO:0007669"/>
    <property type="project" value="TreeGrafter"/>
</dbReference>
<dbReference type="SUPFAM" id="SSF56176">
    <property type="entry name" value="FAD-binding/transporter-associated domain-like"/>
    <property type="match status" value="1"/>
</dbReference>
<dbReference type="EnsemblProtists" id="EOD30923">
    <property type="protein sequence ID" value="EOD30923"/>
    <property type="gene ID" value="EMIHUDRAFT_99212"/>
</dbReference>
<dbReference type="FunFam" id="3.30.465.10:FF:000016">
    <property type="entry name" value="probable D-lactate dehydrogenase, mitochondrial"/>
    <property type="match status" value="1"/>
</dbReference>
<keyword evidence="6" id="KW-0809">Transit peptide</keyword>
<dbReference type="PaxDb" id="2903-EOD15931"/>
<dbReference type="FunFam" id="1.10.45.10:FF:000001">
    <property type="entry name" value="D-lactate dehydrogenase mitochondrial"/>
    <property type="match status" value="1"/>
</dbReference>
<sequence length="483" mass="50731">MRLARRAFSSVPPFAAAVDDALLTRLERAAHRVTTNASICDRHGDDESHHRSVPPSAVVYAHSTEEVQAVVRVCAETRTPLISFGAGTSLEGHIQAVQGGVCLDLSEMNAVLEVNPEDLDCRVQAGITRKSLNDHLRDTGLTFPVDPGADASLGGMAACGASGTTAVKYGTMRENCLGLTAVLASGEVVRTGGRARKSSAGYDLTRLLVGSEGTLAVLTEVQLKLYPLPAAVSAATCSFPTLSDAARAVAGLLQCGVPVSRSELLDASAIAAFNKYSTEVADLQEAPTLFLEVEGVSEAAVEAAAAVARECCADSGGGEFQWATSESERRRLWAARHATYYASLALRPGSRGVVTDAVVPLSRLAEVMGETAADVAEAGVVGPIFGHAGDGNFHCILLLRDEDPPDYVERLSQLNDRLIRRTLAAGGSCTGEHGVGVGKKQYLAREFGEGAVEMMRTVKRSLDPLGILNPGKVVDVSKHEAVL</sequence>
<evidence type="ECO:0000256" key="2">
    <source>
        <dbReference type="ARBA" id="ARBA00004173"/>
    </source>
</evidence>
<dbReference type="Gene3D" id="1.10.45.10">
    <property type="entry name" value="Vanillyl-alcohol Oxidase, Chain A, domain 4"/>
    <property type="match status" value="1"/>
</dbReference>
<dbReference type="GeneID" id="17276195"/>
<reference evidence="11" key="2">
    <citation type="submission" date="2024-10" db="UniProtKB">
        <authorList>
            <consortium name="EnsemblProtists"/>
        </authorList>
    </citation>
    <scope>IDENTIFICATION</scope>
</reference>
<dbReference type="AlphaFoldDB" id="A0A0D3IXE6"/>
<dbReference type="Pfam" id="PF02913">
    <property type="entry name" value="FAD-oxidase_C"/>
    <property type="match status" value="1"/>
</dbReference>
<comment type="cofactor">
    <cofactor evidence="1">
        <name>FAD</name>
        <dbReference type="ChEBI" id="CHEBI:57692"/>
    </cofactor>
</comment>
<dbReference type="RefSeq" id="XP_005768360.1">
    <property type="nucleotide sequence ID" value="XM_005768303.1"/>
</dbReference>
<dbReference type="InterPro" id="IPR036318">
    <property type="entry name" value="FAD-bd_PCMH-like_sf"/>
</dbReference>
<keyword evidence="8" id="KW-0496">Mitochondrion</keyword>
<dbReference type="PROSITE" id="PS51387">
    <property type="entry name" value="FAD_PCMH"/>
    <property type="match status" value="1"/>
</dbReference>
<evidence type="ECO:0000256" key="8">
    <source>
        <dbReference type="ARBA" id="ARBA00023128"/>
    </source>
</evidence>
<evidence type="ECO:0000256" key="1">
    <source>
        <dbReference type="ARBA" id="ARBA00001974"/>
    </source>
</evidence>
<dbReference type="InterPro" id="IPR004113">
    <property type="entry name" value="FAD-bd_oxidored_4_C"/>
</dbReference>
<name>A0A0D3IXE6_EMIH1</name>
<dbReference type="RefSeq" id="XP_005783352.1">
    <property type="nucleotide sequence ID" value="XM_005783295.1"/>
</dbReference>
<evidence type="ECO:0000256" key="7">
    <source>
        <dbReference type="ARBA" id="ARBA00023002"/>
    </source>
</evidence>
<dbReference type="HOGENOM" id="CLU_017779_3_0_1"/>
<dbReference type="InterPro" id="IPR016171">
    <property type="entry name" value="Vanillyl_alc_oxidase_C-sub2"/>
</dbReference>
<evidence type="ECO:0000259" key="10">
    <source>
        <dbReference type="PROSITE" id="PS51387"/>
    </source>
</evidence>
<evidence type="ECO:0000313" key="12">
    <source>
        <dbReference type="Proteomes" id="UP000013827"/>
    </source>
</evidence>
<dbReference type="InterPro" id="IPR016169">
    <property type="entry name" value="FAD-bd_PCMH_sub2"/>
</dbReference>
<dbReference type="eggNOG" id="KOG1231">
    <property type="taxonomic scope" value="Eukaryota"/>
</dbReference>
<dbReference type="EnsemblProtists" id="EOD15931">
    <property type="protein sequence ID" value="EOD15931"/>
    <property type="gene ID" value="EMIHUDRAFT_66256"/>
</dbReference>
<dbReference type="KEGG" id="ehx:EMIHUDRAFT_99212"/>
<dbReference type="GO" id="GO:0004458">
    <property type="term" value="F:D-lactate dehydrogenase (cytochrome) activity"/>
    <property type="evidence" value="ECO:0007669"/>
    <property type="project" value="UniProtKB-EC"/>
</dbReference>
<comment type="similarity">
    <text evidence="3">Belongs to the FAD-binding oxidoreductase/transferase type 4 family.</text>
</comment>
<evidence type="ECO:0000256" key="9">
    <source>
        <dbReference type="ARBA" id="ARBA00038897"/>
    </source>
</evidence>
<dbReference type="OMA" id="RACNAYS"/>
<keyword evidence="4" id="KW-0285">Flavoprotein</keyword>
<accession>A0A0D3IXE6</accession>
<dbReference type="Pfam" id="PF01565">
    <property type="entry name" value="FAD_binding_4"/>
    <property type="match status" value="1"/>
</dbReference>
<dbReference type="Gene3D" id="3.30.465.10">
    <property type="match status" value="1"/>
</dbReference>
<evidence type="ECO:0000313" key="11">
    <source>
        <dbReference type="EnsemblProtists" id="EOD15931"/>
    </source>
</evidence>
<dbReference type="PANTHER" id="PTHR11748">
    <property type="entry name" value="D-LACTATE DEHYDROGENASE"/>
    <property type="match status" value="1"/>
</dbReference>
<dbReference type="Gene3D" id="3.30.70.2740">
    <property type="match status" value="1"/>
</dbReference>